<name>A0A4P2VC50_9ARCH</name>
<dbReference type="EMBL" id="AP018732">
    <property type="protein sequence ID" value="BBE42146.1"/>
    <property type="molecule type" value="Genomic_DNA"/>
</dbReference>
<evidence type="ECO:0000313" key="2">
    <source>
        <dbReference type="Proteomes" id="UP000509448"/>
    </source>
</evidence>
<dbReference type="AlphaFoldDB" id="A0A4P2VC50"/>
<gene>
    <name evidence="1" type="ORF">NAS2_0757</name>
</gene>
<accession>A0A4P2VC50</accession>
<organism evidence="1 2">
    <name type="scientific">Conexivisphaera calida</name>
    <dbReference type="NCBI Taxonomy" id="1874277"/>
    <lineage>
        <taxon>Archaea</taxon>
        <taxon>Nitrososphaerota</taxon>
        <taxon>Conexivisphaeria</taxon>
        <taxon>Conexivisphaerales</taxon>
        <taxon>Conexivisphaeraceae</taxon>
        <taxon>Conexivisphaera</taxon>
    </lineage>
</organism>
<reference evidence="1 2" key="1">
    <citation type="journal article" date="2019" name="ISME J.">
        <title>Isolation and characterization of a thermophilic sulfur- and iron-reducing thaumarchaeote from a terrestrial acidic hot spring.</title>
        <authorList>
            <person name="Kato S."/>
            <person name="Itoh T."/>
            <person name="Yuki M."/>
            <person name="Nagamori M."/>
            <person name="Ohnishi M."/>
            <person name="Uematsu K."/>
            <person name="Suzuki K."/>
            <person name="Takashina T."/>
            <person name="Ohkuma M."/>
        </authorList>
    </citation>
    <scope>NUCLEOTIDE SEQUENCE [LARGE SCALE GENOMIC DNA]</scope>
    <source>
        <strain evidence="1 2">NAS-02</strain>
    </source>
</reference>
<evidence type="ECO:0000313" key="1">
    <source>
        <dbReference type="EMBL" id="BBE42146.1"/>
    </source>
</evidence>
<proteinExistence type="predicted"/>
<keyword evidence="2" id="KW-1185">Reference proteome</keyword>
<dbReference type="KEGG" id="ccai:NAS2_0757"/>
<dbReference type="Proteomes" id="UP000509448">
    <property type="component" value="Chromosome"/>
</dbReference>
<protein>
    <submittedName>
        <fullName evidence="1">Uncharacterized protein</fullName>
    </submittedName>
</protein>
<sequence length="122" mass="13699">MAVAEDQERESSSRRIELWLNVGEGEEKGFVELSGSQEFGEPVDFDVHAGDTDLHISYQFVYGILERAVGTESVIEYPVDVGDYGLFMFEHHELKRDDQSLSSGMVLAFARVFGNREHGAPE</sequence>